<evidence type="ECO:0000313" key="3">
    <source>
        <dbReference type="Proteomes" id="UP000825729"/>
    </source>
</evidence>
<feature type="region of interest" description="Disordered" evidence="1">
    <location>
        <begin position="1"/>
        <end position="39"/>
    </location>
</feature>
<dbReference type="EMBL" id="JAINDJ010000004">
    <property type="protein sequence ID" value="KAG9449866.1"/>
    <property type="molecule type" value="Genomic_DNA"/>
</dbReference>
<feature type="compositionally biased region" description="Polar residues" evidence="1">
    <location>
        <begin position="23"/>
        <end position="39"/>
    </location>
</feature>
<reference evidence="2 3" key="1">
    <citation type="submission" date="2021-07" db="EMBL/GenBank/DDBJ databases">
        <title>The Aristolochia fimbriata genome: insights into angiosperm evolution, floral development and chemical biosynthesis.</title>
        <authorList>
            <person name="Jiao Y."/>
        </authorList>
    </citation>
    <scope>NUCLEOTIDE SEQUENCE [LARGE SCALE GENOMIC DNA]</scope>
    <source>
        <strain evidence="2">IBCAS-2021</strain>
        <tissue evidence="2">Leaf</tissue>
    </source>
</reference>
<feature type="region of interest" description="Disordered" evidence="1">
    <location>
        <begin position="109"/>
        <end position="128"/>
    </location>
</feature>
<comment type="caution">
    <text evidence="2">The sequence shown here is derived from an EMBL/GenBank/DDBJ whole genome shotgun (WGS) entry which is preliminary data.</text>
</comment>
<proteinExistence type="predicted"/>
<protein>
    <submittedName>
        <fullName evidence="2">Uncharacterized protein</fullName>
    </submittedName>
</protein>
<evidence type="ECO:0000256" key="1">
    <source>
        <dbReference type="SAM" id="MobiDB-lite"/>
    </source>
</evidence>
<feature type="compositionally biased region" description="Basic and acidic residues" evidence="1">
    <location>
        <begin position="1"/>
        <end position="11"/>
    </location>
</feature>
<evidence type="ECO:0000313" key="2">
    <source>
        <dbReference type="EMBL" id="KAG9449866.1"/>
    </source>
</evidence>
<dbReference type="Proteomes" id="UP000825729">
    <property type="component" value="Unassembled WGS sequence"/>
</dbReference>
<organism evidence="2 3">
    <name type="scientific">Aristolochia fimbriata</name>
    <name type="common">White veined hardy Dutchman's pipe vine</name>
    <dbReference type="NCBI Taxonomy" id="158543"/>
    <lineage>
        <taxon>Eukaryota</taxon>
        <taxon>Viridiplantae</taxon>
        <taxon>Streptophyta</taxon>
        <taxon>Embryophyta</taxon>
        <taxon>Tracheophyta</taxon>
        <taxon>Spermatophyta</taxon>
        <taxon>Magnoliopsida</taxon>
        <taxon>Magnoliidae</taxon>
        <taxon>Piperales</taxon>
        <taxon>Aristolochiaceae</taxon>
        <taxon>Aristolochia</taxon>
    </lineage>
</organism>
<keyword evidence="3" id="KW-1185">Reference proteome</keyword>
<name>A0AAV7EQ90_ARIFI</name>
<dbReference type="AlphaFoldDB" id="A0AAV7EQ90"/>
<gene>
    <name evidence="2" type="ORF">H6P81_009831</name>
</gene>
<sequence length="128" mass="14849">MTEPTRRDSVDNRLQMKKAGEIQKNSASPSANHQRPQQQKFVSFANEIKYRFQTQKALNCPERIALMQELKTTDRQPISAGGKEHAYRADKEAYHRVTEDALLLPLRRRMSKDEQRKQKKGYACGTSR</sequence>
<accession>A0AAV7EQ90</accession>